<evidence type="ECO:0000313" key="1">
    <source>
        <dbReference type="EMBL" id="EDP10960.1"/>
    </source>
</evidence>
<protein>
    <submittedName>
        <fullName evidence="1">Uncharacterized protein</fullName>
    </submittedName>
</protein>
<reference evidence="1 2" key="2">
    <citation type="submission" date="2007-09" db="EMBL/GenBank/DDBJ databases">
        <authorList>
            <person name="Fulton L."/>
            <person name="Clifton S."/>
            <person name="Fulton B."/>
            <person name="Xu J."/>
            <person name="Minx P."/>
            <person name="Pepin K.H."/>
            <person name="Johnson M."/>
            <person name="Thiruvilangam P."/>
            <person name="Bhonagiri V."/>
            <person name="Nash W.E."/>
            <person name="Mardis E.R."/>
            <person name="Wilson R.K."/>
        </authorList>
    </citation>
    <scope>NUCLEOTIDE SEQUENCE [LARGE SCALE GENOMIC DNA]</scope>
    <source>
        <strain evidence="1 2">DSM 3991</strain>
    </source>
</reference>
<organism evidence="1 2">
    <name type="scientific">Amedibacillus dolichus DSM 3991</name>
    <dbReference type="NCBI Taxonomy" id="428127"/>
    <lineage>
        <taxon>Bacteria</taxon>
        <taxon>Bacillati</taxon>
        <taxon>Bacillota</taxon>
        <taxon>Erysipelotrichia</taxon>
        <taxon>Erysipelotrichales</taxon>
        <taxon>Erysipelotrichaceae</taxon>
        <taxon>Amedibacillus</taxon>
    </lineage>
</organism>
<gene>
    <name evidence="1" type="ORF">EUBDOL_01559</name>
</gene>
<reference evidence="1 2" key="1">
    <citation type="submission" date="2007-09" db="EMBL/GenBank/DDBJ databases">
        <title>Draft genome sequence of Eubacterium dolichum (DSM 3991).</title>
        <authorList>
            <person name="Sudarsanam P."/>
            <person name="Ley R."/>
            <person name="Guruge J."/>
            <person name="Turnbaugh P.J."/>
            <person name="Mahowald M."/>
            <person name="Liep D."/>
            <person name="Gordon J."/>
        </authorList>
    </citation>
    <scope>NUCLEOTIDE SEQUENCE [LARGE SCALE GENOMIC DNA]</scope>
    <source>
        <strain evidence="1 2">DSM 3991</strain>
    </source>
</reference>
<dbReference type="EMBL" id="ABAW02000021">
    <property type="protein sequence ID" value="EDP10960.1"/>
    <property type="molecule type" value="Genomic_DNA"/>
</dbReference>
<evidence type="ECO:0000313" key="2">
    <source>
        <dbReference type="Proteomes" id="UP000004090"/>
    </source>
</evidence>
<name>A8RD12_9FIRM</name>
<dbReference type="Proteomes" id="UP000004090">
    <property type="component" value="Unassembled WGS sequence"/>
</dbReference>
<dbReference type="STRING" id="428127.EUBDOL_01559"/>
<comment type="caution">
    <text evidence="1">The sequence shown here is derived from an EMBL/GenBank/DDBJ whole genome shotgun (WGS) entry which is preliminary data.</text>
</comment>
<dbReference type="AlphaFoldDB" id="A8RD12"/>
<dbReference type="HOGENOM" id="CLU_1793556_0_0_9"/>
<accession>A8RD12</accession>
<proteinExistence type="predicted"/>
<sequence>MKFSEGYDMKHFAYDLIKKKITEKMANECMFKPTVLSYPKTFQNEVIITEKDNTLHKRDSFNIIRESKVFIQFDIYTKDTEIEGQMYSRYSVYRDIEEIVDKVCTDRYNLRVITSKPTPNLDRDVYKHTIIYECTQIDTKGYFF</sequence>